<gene>
    <name evidence="2" type="ORF">CETAM_09250</name>
</gene>
<organism evidence="2 3">
    <name type="scientific">Corynebacterium comes</name>
    <dbReference type="NCBI Taxonomy" id="2675218"/>
    <lineage>
        <taxon>Bacteria</taxon>
        <taxon>Bacillati</taxon>
        <taxon>Actinomycetota</taxon>
        <taxon>Actinomycetes</taxon>
        <taxon>Mycobacteriales</taxon>
        <taxon>Corynebacteriaceae</taxon>
        <taxon>Corynebacterium</taxon>
    </lineage>
</organism>
<protein>
    <submittedName>
        <fullName evidence="2">Uncharacterized protein</fullName>
    </submittedName>
</protein>
<dbReference type="KEGG" id="ccoe:CETAM_09250"/>
<accession>A0A6B8VM33</accession>
<keyword evidence="3" id="KW-1185">Reference proteome</keyword>
<dbReference type="Proteomes" id="UP000425178">
    <property type="component" value="Chromosome"/>
</dbReference>
<dbReference type="RefSeq" id="WP_156228587.1">
    <property type="nucleotide sequence ID" value="NZ_CP046453.1"/>
</dbReference>
<evidence type="ECO:0000313" key="3">
    <source>
        <dbReference type="Proteomes" id="UP000425178"/>
    </source>
</evidence>
<dbReference type="EMBL" id="CP046453">
    <property type="protein sequence ID" value="QGU05103.1"/>
    <property type="molecule type" value="Genomic_DNA"/>
</dbReference>
<evidence type="ECO:0000313" key="2">
    <source>
        <dbReference type="EMBL" id="QGU05103.1"/>
    </source>
</evidence>
<reference evidence="2 3" key="1">
    <citation type="journal article" date="2021" name="Int. J. Syst. Evol. Microbiol.">
        <title>Classification of three corynebacterial strains isolated from a small paddock in North Rhine-Westphalia: proposal of &lt;i&gt;Corynebacterium kalinowskii&lt;/i&gt; sp. nov., &lt;i&gt;Corynebacterium comes&lt;/i&gt; sp. nov. and &lt;i&gt;Corynebacterium occultum&lt;/i&gt; sp. nov.</title>
        <authorList>
            <person name="Schaffert L."/>
            <person name="Ruwe M."/>
            <person name="Milse J."/>
            <person name="Hanuschka K."/>
            <person name="Ortseifen V."/>
            <person name="Droste J."/>
            <person name="Brandt D."/>
            <person name="Schl L."/>
            <person name="Kutter Y."/>
            <person name="Vinke S."/>
            <person name="Vieh P."/>
            <person name="Jacob L."/>
            <person name="L N.C."/>
            <person name="Schulte-Berndt E."/>
            <person name="Hain C."/>
            <person name="Linder M."/>
            <person name="Schmidt P."/>
            <person name="Wollenschl L."/>
            <person name="Luttermann T."/>
            <person name="Thieme E."/>
            <person name="Hassa J."/>
            <person name="Haak M."/>
            <person name="Wittchen M."/>
            <person name="Mentz A."/>
            <person name="Persicke M."/>
            <person name="Busche T."/>
            <person name="R C."/>
        </authorList>
    </citation>
    <scope>NUCLEOTIDE SEQUENCE [LARGE SCALE GENOMIC DNA]</scope>
    <source>
        <strain evidence="2 3">2019</strain>
    </source>
</reference>
<dbReference type="AlphaFoldDB" id="A0A6B8VM33"/>
<proteinExistence type="predicted"/>
<evidence type="ECO:0000256" key="1">
    <source>
        <dbReference type="SAM" id="MobiDB-lite"/>
    </source>
</evidence>
<sequence length="52" mass="6256">MSNQNPFDLPKKSDRQEYHHEVYAPSKSEQLHSTLEEVLGEQKEKEKRTNQW</sequence>
<name>A0A6B8VM33_9CORY</name>
<feature type="compositionally biased region" description="Basic and acidic residues" evidence="1">
    <location>
        <begin position="9"/>
        <end position="22"/>
    </location>
</feature>
<feature type="region of interest" description="Disordered" evidence="1">
    <location>
        <begin position="1"/>
        <end position="32"/>
    </location>
</feature>